<feature type="region of interest" description="Disordered" evidence="8">
    <location>
        <begin position="1508"/>
        <end position="1552"/>
    </location>
</feature>
<dbReference type="PROSITE" id="PS00452">
    <property type="entry name" value="GUANYLATE_CYCLASE_1"/>
    <property type="match status" value="1"/>
</dbReference>
<sequence length="2045" mass="211590">MLEARCQQQSAGHGQLRAYGVPGEESPLCKDDLRSCVDGTGKILAVAVLEVRSSTLRSSGCITWVTACLRPSTNQDVTCNEGEQLSFATSFAYGGHYACRDVDVIFRAWLQGPAGAALRAAARCAVSRTPCYLEVKLPGALYSVNDGGARAEGEQQYQIKSCLYDDGISPPVPALTIMQLGAPERVVPASQPMSGGFRLQTDTGLWATSSVAQSTRLFDVSMAAPLLAVAANLAVEGAACCVTLLQYPSGLILFQNPRSKAFAGDLVGKHLGAIFLRQLLSRSHCHDASGDPLEIVLQALEAGREFEAVVQVPATLGDLEHVAERRGHKDSGLFGTLKHVHLQRCTSALTDLLGTDEDEGGQEILDTEDRFLLEALLQCGSARGRSGFAGTAAGDGSPSVLAAPTCRHRIRRSISLHDLGHVPLRSPTNALVEALQRPVQSISRVRRPCSQRALLTPPSRTTSFSMAAISNCRSSGLRATMLLNNLSSQQHVDVAYGAGSGSMSGRSRLGMAHTSSLYHSGDLMIGPRCRPETGSTLMATSSGVSAAVDFLGLPRRSAFGDYKTVPPIGAVRDTQMAYPLSHQRQHQHRQSQQSQQSQQQQRVGCGGSDAGGVTSPTPLARMTVSTSTGSPASRPTLDHVTAGGTGYGGTAIATATASSAAMTMAGVNAVSQGSTNFGNFIIDAMPGLTSDIPSNSILSPTAEHALTVAGSNVASSSYGGSRISGDNLWAFMRERELHPSSWGPANSGDVNHPASTPGMLAAAMTSQPLHIPLRSARTAPAPWEGHSAHRHGVTLSRMRATTVQPRPSAGQLTLMGPGANLMTGRYSSPPAVRAPARRGGSVLSRAAAANSNMAVAAPNAATLELFSLEAGVQSTGSGSTSVGTRSRRAVQALNQAGGVNSQSSTMIRPMGLDSLTLATLSVIRQTNMSTVGREDSADQQFSQNLQILASQQHLKHSQEAVYSAGSSRLGRDAVRAIDLMPNIFKPMNIYHRTYSTPTALESQQGESDAFRRGCGAERVGAKVSSAAIVSAARPTSPLALLSVGSENKRSNSGAFATTTGSVGADSADPGSVSRAALTTAAQLALAGTSTSPADSRFQPGEEADIQSSPSRPLQPTLPLPPRSTFPPGGGTISPSAGTLAAQSMEVGTSDHESHLLLLGAIHDEAPVGVTSTAGIQGLSMSVSMHTGDCTGLHSAVTTATGHATTSTLITQPQWPDPSSLACSPYRSSVVRQAVLVQGATRQAPSLREVAALGIGCPRHLRPSLNVTREAETSGGGATTAESESCLPGPFGSLPTSPFASHPSLVRTSMHIDGARLSGQCGGGAVCGVDGAVGVRSFRPMVADASHNPPGSVRGSKMITSAFTTALPPAQVIPPDILSAGTTAAPIATAVARPPARTAPPVSADTCVKKSMKQAQQPAATALLSGGGRCYGIGGTTAAVAATPTVITASSAGTMVADVTDATGTAPISPHDTHTLGDTPFAGLSSAPLSLLHLIDSRRRATVDGLQGDPNTGTFPTSHDSTVQQVPSLGGPSSAIMRGGMRQRSRRSVPLRSQSTARRLTQLLNSFSSQMPYSCGGGLSSCAAVAAASALCELPVSGRQQRNLTPTASEMSATADGTGINSIATGASTMAAAAAAGMTRGSTALSRISSAAISAATVRPSNATAAAGGTSMPRRVWQKVVIHCAPSQATPTAAATTAAATQSIIHPSPLGRDAGSGLSGPACTLLSGGMGSRTGGGGQSSRLAAAAGGHLGNRTLMLTVTQIDVTEQVEAQAGLAKLLEQEHKVLEGIFPRHVIEYMTLQEGAKPNPVASPKGAGGSSFLSLVPGSVERMASLATWHPGVTILFADCVGFTSMCHAATPLTVMGFLNQLYSRFDNMIDIYKVYKVETIGDCYMVAGGLVAYDDDGYKSVISGTEDPLHAVRVMEFAKAMLRASREVRMPHTGEPVQMRIGLHSGPVTSGVVGDRMPRFCVFGDTVNVASRMESTCRPGCIHVSAATHARLPKEVWRDLGMTVVKGKGEMRTFEWAGDVDAPVDGNQLQRVIGLYL</sequence>
<dbReference type="GO" id="GO:0005886">
    <property type="term" value="C:plasma membrane"/>
    <property type="evidence" value="ECO:0007669"/>
    <property type="project" value="TreeGrafter"/>
</dbReference>
<feature type="compositionally biased region" description="Polar residues" evidence="8">
    <location>
        <begin position="1050"/>
        <end position="1061"/>
    </location>
</feature>
<dbReference type="GO" id="GO:0007168">
    <property type="term" value="P:receptor guanylyl cyclase signaling pathway"/>
    <property type="evidence" value="ECO:0007669"/>
    <property type="project" value="TreeGrafter"/>
</dbReference>
<dbReference type="GO" id="GO:0004383">
    <property type="term" value="F:guanylate cyclase activity"/>
    <property type="evidence" value="ECO:0007669"/>
    <property type="project" value="TreeGrafter"/>
</dbReference>
<keyword evidence="3" id="KW-0547">Nucleotide-binding</keyword>
<gene>
    <name evidence="10" type="ORF">Vafri_6393</name>
</gene>
<keyword evidence="2" id="KW-0812">Transmembrane</keyword>
<dbReference type="GO" id="GO:0035556">
    <property type="term" value="P:intracellular signal transduction"/>
    <property type="evidence" value="ECO:0007669"/>
    <property type="project" value="InterPro"/>
</dbReference>
<feature type="compositionally biased region" description="Pro residues" evidence="8">
    <location>
        <begin position="1115"/>
        <end position="1124"/>
    </location>
</feature>
<feature type="region of interest" description="Disordered" evidence="8">
    <location>
        <begin position="1086"/>
        <end position="1130"/>
    </location>
</feature>
<dbReference type="Pfam" id="PF00211">
    <property type="entry name" value="Guanylate_cyc"/>
    <property type="match status" value="1"/>
</dbReference>
<dbReference type="SMART" id="SM00044">
    <property type="entry name" value="CYCc"/>
    <property type="match status" value="1"/>
</dbReference>
<dbReference type="Gene3D" id="3.30.70.1230">
    <property type="entry name" value="Nucleotide cyclase"/>
    <property type="match status" value="1"/>
</dbReference>
<feature type="region of interest" description="Disordered" evidence="8">
    <location>
        <begin position="1263"/>
        <end position="1292"/>
    </location>
</feature>
<evidence type="ECO:0000256" key="6">
    <source>
        <dbReference type="ARBA" id="ARBA00023239"/>
    </source>
</evidence>
<reference evidence="10" key="1">
    <citation type="journal article" date="2021" name="Proc. Natl. Acad. Sci. U.S.A.">
        <title>Three genomes in the algal genus Volvox reveal the fate of a haploid sex-determining region after a transition to homothallism.</title>
        <authorList>
            <person name="Yamamoto K."/>
            <person name="Hamaji T."/>
            <person name="Kawai-Toyooka H."/>
            <person name="Matsuzaki R."/>
            <person name="Takahashi F."/>
            <person name="Nishimura Y."/>
            <person name="Kawachi M."/>
            <person name="Noguchi H."/>
            <person name="Minakuchi Y."/>
            <person name="Umen J.G."/>
            <person name="Toyoda A."/>
            <person name="Nozaki H."/>
        </authorList>
    </citation>
    <scope>NUCLEOTIDE SEQUENCE</scope>
    <source>
        <strain evidence="10">NIES-3780</strain>
    </source>
</reference>
<dbReference type="GO" id="GO:0001653">
    <property type="term" value="F:peptide receptor activity"/>
    <property type="evidence" value="ECO:0007669"/>
    <property type="project" value="TreeGrafter"/>
</dbReference>
<dbReference type="Proteomes" id="UP000747399">
    <property type="component" value="Unassembled WGS sequence"/>
</dbReference>
<comment type="caution">
    <text evidence="10">The sequence shown here is derived from an EMBL/GenBank/DDBJ whole genome shotgun (WGS) entry which is preliminary data.</text>
</comment>
<evidence type="ECO:0000313" key="11">
    <source>
        <dbReference type="Proteomes" id="UP000747399"/>
    </source>
</evidence>
<feature type="region of interest" description="Disordered" evidence="8">
    <location>
        <begin position="1043"/>
        <end position="1071"/>
    </location>
</feature>
<keyword evidence="5" id="KW-0472">Membrane</keyword>
<dbReference type="FunFam" id="3.30.70.1230:FF:000057">
    <property type="entry name" value="Guanylate cyclase"/>
    <property type="match status" value="1"/>
</dbReference>
<feature type="domain" description="Guanylate cyclase" evidence="9">
    <location>
        <begin position="1841"/>
        <end position="1982"/>
    </location>
</feature>
<feature type="region of interest" description="Disordered" evidence="8">
    <location>
        <begin position="579"/>
        <end position="645"/>
    </location>
</feature>
<dbReference type="InterPro" id="IPR050401">
    <property type="entry name" value="Cyclic_nucleotide_synthase"/>
</dbReference>
<name>A0A8J4B241_9CHLO</name>
<feature type="compositionally biased region" description="Polar residues" evidence="8">
    <location>
        <begin position="1508"/>
        <end position="1526"/>
    </location>
</feature>
<evidence type="ECO:0000256" key="3">
    <source>
        <dbReference type="ARBA" id="ARBA00022741"/>
    </source>
</evidence>
<dbReference type="PROSITE" id="PS50125">
    <property type="entry name" value="GUANYLATE_CYCLASE_2"/>
    <property type="match status" value="1"/>
</dbReference>
<keyword evidence="6 7" id="KW-0456">Lyase</keyword>
<keyword evidence="4" id="KW-1133">Transmembrane helix</keyword>
<dbReference type="PANTHER" id="PTHR11920">
    <property type="entry name" value="GUANYLYL CYCLASE"/>
    <property type="match status" value="1"/>
</dbReference>
<organism evidence="10 11">
    <name type="scientific">Volvox africanus</name>
    <dbReference type="NCBI Taxonomy" id="51714"/>
    <lineage>
        <taxon>Eukaryota</taxon>
        <taxon>Viridiplantae</taxon>
        <taxon>Chlorophyta</taxon>
        <taxon>core chlorophytes</taxon>
        <taxon>Chlorophyceae</taxon>
        <taxon>CS clade</taxon>
        <taxon>Chlamydomonadales</taxon>
        <taxon>Volvocaceae</taxon>
        <taxon>Volvox</taxon>
    </lineage>
</organism>
<evidence type="ECO:0000259" key="9">
    <source>
        <dbReference type="PROSITE" id="PS50125"/>
    </source>
</evidence>
<dbReference type="SUPFAM" id="SSF55073">
    <property type="entry name" value="Nucleotide cyclase"/>
    <property type="match status" value="1"/>
</dbReference>
<comment type="similarity">
    <text evidence="7">Belongs to the adenylyl cyclase class-4/guanylyl cyclase family.</text>
</comment>
<protein>
    <recommendedName>
        <fullName evidence="9">Guanylate cyclase domain-containing protein</fullName>
    </recommendedName>
</protein>
<dbReference type="InterPro" id="IPR001054">
    <property type="entry name" value="A/G_cyclase"/>
</dbReference>
<dbReference type="PANTHER" id="PTHR11920:SF335">
    <property type="entry name" value="GUANYLATE CYCLASE"/>
    <property type="match status" value="1"/>
</dbReference>
<dbReference type="GO" id="GO:0004016">
    <property type="term" value="F:adenylate cyclase activity"/>
    <property type="evidence" value="ECO:0007669"/>
    <property type="project" value="TreeGrafter"/>
</dbReference>
<feature type="compositionally biased region" description="Polar residues" evidence="8">
    <location>
        <begin position="623"/>
        <end position="633"/>
    </location>
</feature>
<accession>A0A8J4B241</accession>
<keyword evidence="11" id="KW-1185">Reference proteome</keyword>
<evidence type="ECO:0000256" key="7">
    <source>
        <dbReference type="RuleBase" id="RU000405"/>
    </source>
</evidence>
<dbReference type="InterPro" id="IPR029787">
    <property type="entry name" value="Nucleotide_cyclase"/>
</dbReference>
<evidence type="ECO:0000256" key="2">
    <source>
        <dbReference type="ARBA" id="ARBA00022692"/>
    </source>
</evidence>
<evidence type="ECO:0000256" key="8">
    <source>
        <dbReference type="SAM" id="MobiDB-lite"/>
    </source>
</evidence>
<evidence type="ECO:0000313" key="10">
    <source>
        <dbReference type="EMBL" id="GIL50078.1"/>
    </source>
</evidence>
<proteinExistence type="inferred from homology"/>
<dbReference type="InterPro" id="IPR018297">
    <property type="entry name" value="A/G_cyclase_CS"/>
</dbReference>
<dbReference type="GO" id="GO:0000166">
    <property type="term" value="F:nucleotide binding"/>
    <property type="evidence" value="ECO:0007669"/>
    <property type="project" value="UniProtKB-KW"/>
</dbReference>
<evidence type="ECO:0000256" key="1">
    <source>
        <dbReference type="ARBA" id="ARBA00004370"/>
    </source>
</evidence>
<dbReference type="CDD" id="cd07302">
    <property type="entry name" value="CHD"/>
    <property type="match status" value="1"/>
</dbReference>
<dbReference type="EMBL" id="BNCO01000008">
    <property type="protein sequence ID" value="GIL50078.1"/>
    <property type="molecule type" value="Genomic_DNA"/>
</dbReference>
<comment type="subcellular location">
    <subcellularLocation>
        <location evidence="1">Membrane</location>
    </subcellularLocation>
</comment>
<evidence type="ECO:0000256" key="5">
    <source>
        <dbReference type="ARBA" id="ARBA00023136"/>
    </source>
</evidence>
<feature type="compositionally biased region" description="Low complexity" evidence="8">
    <location>
        <begin position="590"/>
        <end position="602"/>
    </location>
</feature>
<evidence type="ECO:0000256" key="4">
    <source>
        <dbReference type="ARBA" id="ARBA00022989"/>
    </source>
</evidence>